<keyword evidence="8" id="KW-1185">Reference proteome</keyword>
<dbReference type="Proteomes" id="UP000078116">
    <property type="component" value="Unassembled WGS sequence"/>
</dbReference>
<dbReference type="EMBL" id="LXKA01000331">
    <property type="protein sequence ID" value="OAJ56933.1"/>
    <property type="molecule type" value="Genomic_DNA"/>
</dbReference>
<protein>
    <submittedName>
        <fullName evidence="6">Alpha/beta hydrolase</fullName>
    </submittedName>
</protein>
<feature type="domain" description="PNPLA" evidence="5">
    <location>
        <begin position="23"/>
        <end position="193"/>
    </location>
</feature>
<name>A0A1A9N4B6_9BURK</name>
<evidence type="ECO:0000313" key="7">
    <source>
        <dbReference type="EMBL" id="OAJ56990.1"/>
    </source>
</evidence>
<dbReference type="AlphaFoldDB" id="A0A1A9N4B6"/>
<comment type="caution">
    <text evidence="6">The sequence shown here is derived from an EMBL/GenBank/DDBJ whole genome shotgun (WGS) entry which is preliminary data.</text>
</comment>
<dbReference type="InterPro" id="IPR050301">
    <property type="entry name" value="NTE"/>
</dbReference>
<evidence type="ECO:0000313" key="8">
    <source>
        <dbReference type="Proteomes" id="UP000077961"/>
    </source>
</evidence>
<dbReference type="GO" id="GO:0016787">
    <property type="term" value="F:hydrolase activity"/>
    <property type="evidence" value="ECO:0007669"/>
    <property type="project" value="UniProtKB-UniRule"/>
</dbReference>
<dbReference type="Proteomes" id="UP000077961">
    <property type="component" value="Unassembled WGS sequence"/>
</dbReference>
<dbReference type="PANTHER" id="PTHR14226">
    <property type="entry name" value="NEUROPATHY TARGET ESTERASE/SWISS CHEESE D.MELANOGASTER"/>
    <property type="match status" value="1"/>
</dbReference>
<evidence type="ECO:0000313" key="9">
    <source>
        <dbReference type="Proteomes" id="UP000078116"/>
    </source>
</evidence>
<proteinExistence type="predicted"/>
<keyword evidence="1 4" id="KW-0378">Hydrolase</keyword>
<dbReference type="SUPFAM" id="SSF52151">
    <property type="entry name" value="FabD/lysophospholipase-like"/>
    <property type="match status" value="1"/>
</dbReference>
<evidence type="ECO:0000256" key="2">
    <source>
        <dbReference type="ARBA" id="ARBA00022963"/>
    </source>
</evidence>
<dbReference type="OrthoDB" id="9798773at2"/>
<evidence type="ECO:0000259" key="5">
    <source>
        <dbReference type="PROSITE" id="PS51635"/>
    </source>
</evidence>
<evidence type="ECO:0000256" key="1">
    <source>
        <dbReference type="ARBA" id="ARBA00022801"/>
    </source>
</evidence>
<accession>A0A1A9N4B6</accession>
<evidence type="ECO:0000256" key="3">
    <source>
        <dbReference type="ARBA" id="ARBA00023098"/>
    </source>
</evidence>
<sequence length="303" mass="32216">MSSIESSLPDSAAQPRRTQSTAFVFAGGGSLGAIEVGMLRELIHHGEYPTCVVGSSAGAINAAYFAGSPNSEGIAKLEALWRQIRRQDIMPFSMHGLFDLVFRHRPHLVEATALRALLEKNFPFTRIEQAAIPLHVVATEVLSGNEVVLSSGAVVDAILASTAIPGVFPPVRIGNMDLVDGGVADNTPISVAIRLGATRIVVLSAGFACSLQAPPASAVAQALHALTLVIARQLVRDLEFYATRADIFVVPPLCPLHISPYDYTQCGSLIDQAAATTRDWLESGGLEHAFVPNELQQYSPEPG</sequence>
<evidence type="ECO:0000313" key="6">
    <source>
        <dbReference type="EMBL" id="OAJ56933.1"/>
    </source>
</evidence>
<organism evidence="6 9">
    <name type="scientific">Paraburkholderia ginsengiterrae</name>
    <dbReference type="NCBI Taxonomy" id="1462993"/>
    <lineage>
        <taxon>Bacteria</taxon>
        <taxon>Pseudomonadati</taxon>
        <taxon>Pseudomonadota</taxon>
        <taxon>Betaproteobacteria</taxon>
        <taxon>Burkholderiales</taxon>
        <taxon>Burkholderiaceae</taxon>
        <taxon>Paraburkholderia</taxon>
    </lineage>
</organism>
<feature type="active site" description="Nucleophile" evidence="4">
    <location>
        <position position="56"/>
    </location>
</feature>
<dbReference type="PROSITE" id="PS51635">
    <property type="entry name" value="PNPLA"/>
    <property type="match status" value="1"/>
</dbReference>
<feature type="active site" description="Proton acceptor" evidence="4">
    <location>
        <position position="180"/>
    </location>
</feature>
<feature type="short sequence motif" description="GXGXXG" evidence="4">
    <location>
        <begin position="27"/>
        <end position="32"/>
    </location>
</feature>
<dbReference type="RefSeq" id="WP_064269365.1">
    <property type="nucleotide sequence ID" value="NZ_LXJZ01000182.1"/>
</dbReference>
<keyword evidence="2 4" id="KW-0442">Lipid degradation</keyword>
<gene>
    <name evidence="7" type="ORF">A6V36_32625</name>
    <name evidence="6" type="ORF">A6V37_30605</name>
</gene>
<dbReference type="GO" id="GO:0016042">
    <property type="term" value="P:lipid catabolic process"/>
    <property type="evidence" value="ECO:0007669"/>
    <property type="project" value="UniProtKB-UniRule"/>
</dbReference>
<keyword evidence="3 4" id="KW-0443">Lipid metabolism</keyword>
<dbReference type="STRING" id="1462993.A6V36_32625"/>
<feature type="short sequence motif" description="GXSXG" evidence="4">
    <location>
        <begin position="54"/>
        <end position="58"/>
    </location>
</feature>
<dbReference type="InterPro" id="IPR016035">
    <property type="entry name" value="Acyl_Trfase/lysoPLipase"/>
</dbReference>
<evidence type="ECO:0000256" key="4">
    <source>
        <dbReference type="PROSITE-ProRule" id="PRU01161"/>
    </source>
</evidence>
<dbReference type="PANTHER" id="PTHR14226:SF57">
    <property type="entry name" value="BLR7027 PROTEIN"/>
    <property type="match status" value="1"/>
</dbReference>
<dbReference type="InterPro" id="IPR002641">
    <property type="entry name" value="PNPLA_dom"/>
</dbReference>
<feature type="short sequence motif" description="DGA/G" evidence="4">
    <location>
        <begin position="180"/>
        <end position="182"/>
    </location>
</feature>
<reference evidence="8 9" key="1">
    <citation type="submission" date="2016-04" db="EMBL/GenBank/DDBJ databases">
        <title>Reclassification of Paraburkholderia panaciterrae (Farh et al. 2015) Dobritsa &amp; Samadpour 2016 as a later homotypic synonym of Paraburkholderia ginsengiterrae (Farh et al. 2015) Dobritsa &amp; Samadpour 2016.</title>
        <authorList>
            <person name="Dobritsa A.P."/>
            <person name="Kutumbaka K."/>
            <person name="Samadpour M."/>
        </authorList>
    </citation>
    <scope>NUCLEOTIDE SEQUENCE [LARGE SCALE GENOMIC DNA]</scope>
    <source>
        <strain evidence="6 9">DCY85</strain>
        <strain evidence="7 8">DCY85-1</strain>
    </source>
</reference>
<dbReference type="CDD" id="cd07209">
    <property type="entry name" value="Pat_hypo_Ecoli_Z1214_like"/>
    <property type="match status" value="1"/>
</dbReference>
<dbReference type="EMBL" id="LXJZ01000182">
    <property type="protein sequence ID" value="OAJ56990.1"/>
    <property type="molecule type" value="Genomic_DNA"/>
</dbReference>
<dbReference type="Gene3D" id="3.40.1090.10">
    <property type="entry name" value="Cytosolic phospholipase A2 catalytic domain"/>
    <property type="match status" value="2"/>
</dbReference>
<dbReference type="Pfam" id="PF01734">
    <property type="entry name" value="Patatin"/>
    <property type="match status" value="1"/>
</dbReference>